<proteinExistence type="predicted"/>
<name>M6UNW9_9LEPT</name>
<accession>M6UNW9</accession>
<dbReference type="AlphaFoldDB" id="M6UNW9"/>
<gene>
    <name evidence="1" type="ORF">LEP1GSC187_2208</name>
</gene>
<reference evidence="1 2" key="1">
    <citation type="submission" date="2013-01" db="EMBL/GenBank/DDBJ databases">
        <authorList>
            <person name="Harkins D.M."/>
            <person name="Durkin A.S."/>
            <person name="Brinkac L.M."/>
            <person name="Haft D.H."/>
            <person name="Selengut J.D."/>
            <person name="Sanka R."/>
            <person name="DePew J."/>
            <person name="Purushe J."/>
            <person name="Matthias M.A."/>
            <person name="Vinetz J.M."/>
            <person name="Sutton G.G."/>
            <person name="Nierman W.C."/>
            <person name="Fouts D.E."/>
        </authorList>
    </citation>
    <scope>NUCLEOTIDE SEQUENCE [LARGE SCALE GENOMIC DNA]</scope>
    <source>
        <strain evidence="1 2">ZUN179</strain>
    </source>
</reference>
<dbReference type="EMBL" id="AHOQ02000016">
    <property type="protein sequence ID" value="EMO46832.1"/>
    <property type="molecule type" value="Genomic_DNA"/>
</dbReference>
<dbReference type="Proteomes" id="UP000012160">
    <property type="component" value="Unassembled WGS sequence"/>
</dbReference>
<sequence>MKVVSIDSKQKRNCSALRRGGHLILKKDILRFAGCCLWITLVNYPNFCYPITLSGAKDFLKNGTVSFT</sequence>
<evidence type="ECO:0000313" key="1">
    <source>
        <dbReference type="EMBL" id="EMO46832.1"/>
    </source>
</evidence>
<organism evidence="1 2">
    <name type="scientific">Leptospira santarosai str. ZUN179</name>
    <dbReference type="NCBI Taxonomy" id="1049985"/>
    <lineage>
        <taxon>Bacteria</taxon>
        <taxon>Pseudomonadati</taxon>
        <taxon>Spirochaetota</taxon>
        <taxon>Spirochaetia</taxon>
        <taxon>Leptospirales</taxon>
        <taxon>Leptospiraceae</taxon>
        <taxon>Leptospira</taxon>
    </lineage>
</organism>
<comment type="caution">
    <text evidence="1">The sequence shown here is derived from an EMBL/GenBank/DDBJ whole genome shotgun (WGS) entry which is preliminary data.</text>
</comment>
<evidence type="ECO:0000313" key="2">
    <source>
        <dbReference type="Proteomes" id="UP000012160"/>
    </source>
</evidence>
<protein>
    <submittedName>
        <fullName evidence="1">Uncharacterized protein</fullName>
    </submittedName>
</protein>